<reference evidence="9 10" key="2">
    <citation type="journal article" date="2011" name="Stand. Genomic Sci.">
        <title>Complete genome sequence of Isosphaera pallida type strain (IS1B).</title>
        <authorList>
            <consortium name="US DOE Joint Genome Institute (JGI-PGF)"/>
            <person name="Goker M."/>
            <person name="Cleland D."/>
            <person name="Saunders E."/>
            <person name="Lapidus A."/>
            <person name="Nolan M."/>
            <person name="Lucas S."/>
            <person name="Hammon N."/>
            <person name="Deshpande S."/>
            <person name="Cheng J.F."/>
            <person name="Tapia R."/>
            <person name="Han C."/>
            <person name="Goodwin L."/>
            <person name="Pitluck S."/>
            <person name="Liolios K."/>
            <person name="Pagani I."/>
            <person name="Ivanova N."/>
            <person name="Mavromatis K."/>
            <person name="Pati A."/>
            <person name="Chen A."/>
            <person name="Palaniappan K."/>
            <person name="Land M."/>
            <person name="Hauser L."/>
            <person name="Chang Y.J."/>
            <person name="Jeffries C.D."/>
            <person name="Detter J.C."/>
            <person name="Beck B."/>
            <person name="Woyke T."/>
            <person name="Bristow J."/>
            <person name="Eisen J.A."/>
            <person name="Markowitz V."/>
            <person name="Hugenholtz P."/>
            <person name="Kyrpides N.C."/>
            <person name="Klenk H.P."/>
        </authorList>
    </citation>
    <scope>NUCLEOTIDE SEQUENCE [LARGE SCALE GENOMIC DNA]</scope>
    <source>
        <strain evidence="10">ATCC 43644 / DSM 9630 / IS1B</strain>
    </source>
</reference>
<evidence type="ECO:0000256" key="2">
    <source>
        <dbReference type="ARBA" id="ARBA00006706"/>
    </source>
</evidence>
<dbReference type="PANTHER" id="PTHR43281">
    <property type="entry name" value="FARNESYL DIPHOSPHATE SYNTHASE"/>
    <property type="match status" value="1"/>
</dbReference>
<dbReference type="HOGENOM" id="CLU_014015_0_1_0"/>
<dbReference type="PROSITE" id="PS00444">
    <property type="entry name" value="POLYPRENYL_SYNTHASE_2"/>
    <property type="match status" value="1"/>
</dbReference>
<comment type="similarity">
    <text evidence="2 7">Belongs to the FPP/GGPP synthase family.</text>
</comment>
<dbReference type="GO" id="GO:0005737">
    <property type="term" value="C:cytoplasm"/>
    <property type="evidence" value="ECO:0007669"/>
    <property type="project" value="UniProtKB-ARBA"/>
</dbReference>
<keyword evidence="10" id="KW-1185">Reference proteome</keyword>
<feature type="compositionally biased region" description="Polar residues" evidence="8">
    <location>
        <begin position="1"/>
        <end position="13"/>
    </location>
</feature>
<dbReference type="STRING" id="575540.Isop_1785"/>
<dbReference type="eggNOG" id="COG0142">
    <property type="taxonomic scope" value="Bacteria"/>
</dbReference>
<dbReference type="InterPro" id="IPR033749">
    <property type="entry name" value="Polyprenyl_synt_CS"/>
</dbReference>
<evidence type="ECO:0000256" key="8">
    <source>
        <dbReference type="SAM" id="MobiDB-lite"/>
    </source>
</evidence>
<accession>E8R1F1</accession>
<proteinExistence type="inferred from homology"/>
<keyword evidence="6" id="KW-0414">Isoprene biosynthesis</keyword>
<keyword evidence="5" id="KW-0460">Magnesium</keyword>
<organism evidence="9 10">
    <name type="scientific">Isosphaera pallida (strain ATCC 43644 / DSM 9630 / IS1B)</name>
    <dbReference type="NCBI Taxonomy" id="575540"/>
    <lineage>
        <taxon>Bacteria</taxon>
        <taxon>Pseudomonadati</taxon>
        <taxon>Planctomycetota</taxon>
        <taxon>Planctomycetia</taxon>
        <taxon>Isosphaerales</taxon>
        <taxon>Isosphaeraceae</taxon>
        <taxon>Isosphaera</taxon>
    </lineage>
</organism>
<evidence type="ECO:0000256" key="5">
    <source>
        <dbReference type="ARBA" id="ARBA00022842"/>
    </source>
</evidence>
<keyword evidence="4" id="KW-0479">Metal-binding</keyword>
<dbReference type="Gene3D" id="1.10.600.10">
    <property type="entry name" value="Farnesyl Diphosphate Synthase"/>
    <property type="match status" value="1"/>
</dbReference>
<name>E8R1F1_ISOPI</name>
<evidence type="ECO:0000313" key="9">
    <source>
        <dbReference type="EMBL" id="ADV62368.1"/>
    </source>
</evidence>
<protein>
    <submittedName>
        <fullName evidence="9">Farnesyl-diphosphate synthase</fullName>
        <ecNumber evidence="9">2.5.1.10</ecNumber>
    </submittedName>
</protein>
<reference key="1">
    <citation type="submission" date="2010-11" db="EMBL/GenBank/DDBJ databases">
        <title>The complete sequence of chromosome of Isophaera pallida ATCC 43644.</title>
        <authorList>
            <consortium name="US DOE Joint Genome Institute (JGI-PGF)"/>
            <person name="Lucas S."/>
            <person name="Copeland A."/>
            <person name="Lapidus A."/>
            <person name="Bruce D."/>
            <person name="Goodwin L."/>
            <person name="Pitluck S."/>
            <person name="Kyrpides N."/>
            <person name="Mavromatis K."/>
            <person name="Pagani I."/>
            <person name="Ivanova N."/>
            <person name="Saunders E."/>
            <person name="Brettin T."/>
            <person name="Detter J.C."/>
            <person name="Han C."/>
            <person name="Tapia R."/>
            <person name="Land M."/>
            <person name="Hauser L."/>
            <person name="Markowitz V."/>
            <person name="Cheng J.-F."/>
            <person name="Hugenholtz P."/>
            <person name="Woyke T."/>
            <person name="Wu D."/>
            <person name="Eisen J.A."/>
        </authorList>
    </citation>
    <scope>NUCLEOTIDE SEQUENCE</scope>
    <source>
        <strain>ATCC 43644</strain>
    </source>
</reference>
<sequence length="336" mass="35498">MTHSPSVTPTADSVSPRAREDKESIPLWRRDLVDCLSYLGQRIETALDALLPPVEEHPNAAGPYGVCPARLARAARYSTLGGGKLLRPKLTLLAAEAVGGDDAIENALAAACAVELVHAYSLVHDDLPAMDDDDLRRGRPTTHVEFDEATAILAGDGLLTLAFGAVVAGVRPAERAAACVGILAEAAGFRGMVGGQMADLQAESIPREQGSVELLEAIHLRKTGALLRASLTMGAAASGANAELTTALDEYGRALGLAFQIQDDLLDATGDPAKTGKKVGKDLELGKWTYPAFLGVEESRRRARSLVDQAVTALRPLGDRSARLVGLARTLLERDR</sequence>
<dbReference type="SFLD" id="SFLDG01017">
    <property type="entry name" value="Polyprenyl_Transferase_Like"/>
    <property type="match status" value="1"/>
</dbReference>
<feature type="region of interest" description="Disordered" evidence="8">
    <location>
        <begin position="1"/>
        <end position="20"/>
    </location>
</feature>
<gene>
    <name evidence="9" type="ordered locus">Isop_1785</name>
</gene>
<evidence type="ECO:0000313" key="10">
    <source>
        <dbReference type="Proteomes" id="UP000008631"/>
    </source>
</evidence>
<dbReference type="Proteomes" id="UP000008631">
    <property type="component" value="Chromosome"/>
</dbReference>
<dbReference type="EMBL" id="CP002353">
    <property type="protein sequence ID" value="ADV62368.1"/>
    <property type="molecule type" value="Genomic_DNA"/>
</dbReference>
<dbReference type="PANTHER" id="PTHR43281:SF1">
    <property type="entry name" value="FARNESYL DIPHOSPHATE SYNTHASE"/>
    <property type="match status" value="1"/>
</dbReference>
<dbReference type="FunFam" id="1.10.600.10:FF:000001">
    <property type="entry name" value="Geranylgeranyl diphosphate synthase"/>
    <property type="match status" value="1"/>
</dbReference>
<dbReference type="OrthoDB" id="9805316at2"/>
<evidence type="ECO:0000256" key="3">
    <source>
        <dbReference type="ARBA" id="ARBA00022679"/>
    </source>
</evidence>
<dbReference type="InterPro" id="IPR008949">
    <property type="entry name" value="Isoprenoid_synthase_dom_sf"/>
</dbReference>
<dbReference type="SUPFAM" id="SSF48576">
    <property type="entry name" value="Terpenoid synthases"/>
    <property type="match status" value="1"/>
</dbReference>
<dbReference type="Pfam" id="PF00348">
    <property type="entry name" value="polyprenyl_synt"/>
    <property type="match status" value="1"/>
</dbReference>
<evidence type="ECO:0000256" key="6">
    <source>
        <dbReference type="ARBA" id="ARBA00023229"/>
    </source>
</evidence>
<evidence type="ECO:0000256" key="1">
    <source>
        <dbReference type="ARBA" id="ARBA00001946"/>
    </source>
</evidence>
<dbReference type="InterPro" id="IPR053378">
    <property type="entry name" value="Prenyl_diphosphate_synthase"/>
</dbReference>
<dbReference type="FunCoup" id="E8R1F1">
    <property type="interactions" value="314"/>
</dbReference>
<evidence type="ECO:0000256" key="4">
    <source>
        <dbReference type="ARBA" id="ARBA00022723"/>
    </source>
</evidence>
<evidence type="ECO:0000256" key="7">
    <source>
        <dbReference type="RuleBase" id="RU004466"/>
    </source>
</evidence>
<dbReference type="CDD" id="cd00685">
    <property type="entry name" value="Trans_IPPS_HT"/>
    <property type="match status" value="1"/>
</dbReference>
<keyword evidence="3 7" id="KW-0808">Transferase</keyword>
<dbReference type="GO" id="GO:0016114">
    <property type="term" value="P:terpenoid biosynthetic process"/>
    <property type="evidence" value="ECO:0007669"/>
    <property type="project" value="UniProtKB-ARBA"/>
</dbReference>
<dbReference type="KEGG" id="ipa:Isop_1785"/>
<dbReference type="AlphaFoldDB" id="E8R1F1"/>
<dbReference type="EC" id="2.5.1.10" evidence="9"/>
<dbReference type="PROSITE" id="PS00723">
    <property type="entry name" value="POLYPRENYL_SYNTHASE_1"/>
    <property type="match status" value="1"/>
</dbReference>
<dbReference type="InParanoid" id="E8R1F1"/>
<dbReference type="GO" id="GO:0004337">
    <property type="term" value="F:(2E,6E)-farnesyl diphosphate synthase activity"/>
    <property type="evidence" value="ECO:0007669"/>
    <property type="project" value="UniProtKB-EC"/>
</dbReference>
<comment type="cofactor">
    <cofactor evidence="1">
        <name>Mg(2+)</name>
        <dbReference type="ChEBI" id="CHEBI:18420"/>
    </cofactor>
</comment>
<dbReference type="NCBIfam" id="NF045485">
    <property type="entry name" value="FPPsyn"/>
    <property type="match status" value="1"/>
</dbReference>
<dbReference type="RefSeq" id="WP_013564656.1">
    <property type="nucleotide sequence ID" value="NC_014962.1"/>
</dbReference>
<dbReference type="SFLD" id="SFLDS00005">
    <property type="entry name" value="Isoprenoid_Synthase_Type_I"/>
    <property type="match status" value="1"/>
</dbReference>
<dbReference type="GO" id="GO:0046872">
    <property type="term" value="F:metal ion binding"/>
    <property type="evidence" value="ECO:0007669"/>
    <property type="project" value="UniProtKB-KW"/>
</dbReference>
<dbReference type="InterPro" id="IPR000092">
    <property type="entry name" value="Polyprenyl_synt"/>
</dbReference>